<name>A0A1G5FVY5_9FIRM</name>
<dbReference type="Proteomes" id="UP000183047">
    <property type="component" value="Unassembled WGS sequence"/>
</dbReference>
<reference evidence="7" key="1">
    <citation type="submission" date="2016-10" db="EMBL/GenBank/DDBJ databases">
        <authorList>
            <person name="Varghese N."/>
            <person name="Submissions S."/>
        </authorList>
    </citation>
    <scope>NUCLEOTIDE SEQUENCE [LARGE SCALE GENOMIC DNA]</scope>
    <source>
        <strain evidence="7">XBD2006</strain>
    </source>
</reference>
<keyword evidence="7" id="KW-1185">Reference proteome</keyword>
<dbReference type="GO" id="GO:0003677">
    <property type="term" value="F:DNA binding"/>
    <property type="evidence" value="ECO:0007669"/>
    <property type="project" value="UniProtKB-UniRule"/>
</dbReference>
<dbReference type="AlphaFoldDB" id="A0A1G5FVY5"/>
<dbReference type="PRINTS" id="PR00455">
    <property type="entry name" value="HTHTETR"/>
</dbReference>
<keyword evidence="2 4" id="KW-0238">DNA-binding</keyword>
<dbReference type="GO" id="GO:0045892">
    <property type="term" value="P:negative regulation of DNA-templated transcription"/>
    <property type="evidence" value="ECO:0007669"/>
    <property type="project" value="UniProtKB-ARBA"/>
</dbReference>
<evidence type="ECO:0000256" key="3">
    <source>
        <dbReference type="ARBA" id="ARBA00023163"/>
    </source>
</evidence>
<dbReference type="Pfam" id="PF00440">
    <property type="entry name" value="TetR_N"/>
    <property type="match status" value="1"/>
</dbReference>
<feature type="domain" description="HTH tetR-type" evidence="5">
    <location>
        <begin position="8"/>
        <end position="68"/>
    </location>
</feature>
<organism evidence="6 7">
    <name type="scientific">Butyrivibrio hungatei</name>
    <dbReference type="NCBI Taxonomy" id="185008"/>
    <lineage>
        <taxon>Bacteria</taxon>
        <taxon>Bacillati</taxon>
        <taxon>Bacillota</taxon>
        <taxon>Clostridia</taxon>
        <taxon>Lachnospirales</taxon>
        <taxon>Lachnospiraceae</taxon>
        <taxon>Butyrivibrio</taxon>
    </lineage>
</organism>
<evidence type="ECO:0000256" key="1">
    <source>
        <dbReference type="ARBA" id="ARBA00023015"/>
    </source>
</evidence>
<dbReference type="PANTHER" id="PTHR43479:SF11">
    <property type="entry name" value="ACREF_ENVCD OPERON REPRESSOR-RELATED"/>
    <property type="match status" value="1"/>
</dbReference>
<dbReference type="OrthoDB" id="9785164at2"/>
<dbReference type="RefSeq" id="WP_074463000.1">
    <property type="nucleotide sequence ID" value="NZ_FMUR01000017.1"/>
</dbReference>
<sequence length="207" mass="23427">MRVVKEAIERRNEILDAAEELFVTKGYDKTSTNDILDRVGIARGTLYYHFKSKEDILNAMIERINDSLIAKAKMIAADTSVPVIDRLVMTIASLNVETDIGHEIIGEVHKPQNALMHQKMQENLTSGIVSVLLELAEEGVRQGLFNIKYPAETIEMLVLYSNIAFDDYHEKNSPSMEKKIAAFLYNTEKLLGAREGSLQKVLRKLFQ</sequence>
<keyword evidence="1" id="KW-0805">Transcription regulation</keyword>
<dbReference type="Gene3D" id="1.10.357.10">
    <property type="entry name" value="Tetracycline Repressor, domain 2"/>
    <property type="match status" value="1"/>
</dbReference>
<dbReference type="FunFam" id="1.10.10.60:FF:000141">
    <property type="entry name" value="TetR family transcriptional regulator"/>
    <property type="match status" value="1"/>
</dbReference>
<evidence type="ECO:0000256" key="2">
    <source>
        <dbReference type="ARBA" id="ARBA00023125"/>
    </source>
</evidence>
<dbReference type="PROSITE" id="PS01081">
    <property type="entry name" value="HTH_TETR_1"/>
    <property type="match status" value="1"/>
</dbReference>
<evidence type="ECO:0000256" key="4">
    <source>
        <dbReference type="PROSITE-ProRule" id="PRU00335"/>
    </source>
</evidence>
<evidence type="ECO:0000313" key="6">
    <source>
        <dbReference type="EMBL" id="SCY43297.1"/>
    </source>
</evidence>
<protein>
    <submittedName>
        <fullName evidence="6">Transcriptional regulator, TetR family</fullName>
    </submittedName>
</protein>
<accession>A0A1G5FVY5</accession>
<proteinExistence type="predicted"/>
<dbReference type="InterPro" id="IPR023772">
    <property type="entry name" value="DNA-bd_HTH_TetR-type_CS"/>
</dbReference>
<keyword evidence="3" id="KW-0804">Transcription</keyword>
<dbReference type="EMBL" id="FMUR01000017">
    <property type="protein sequence ID" value="SCY43297.1"/>
    <property type="molecule type" value="Genomic_DNA"/>
</dbReference>
<dbReference type="PROSITE" id="PS50977">
    <property type="entry name" value="HTH_TETR_2"/>
    <property type="match status" value="1"/>
</dbReference>
<dbReference type="InterPro" id="IPR050624">
    <property type="entry name" value="HTH-type_Tx_Regulator"/>
</dbReference>
<dbReference type="InterPro" id="IPR001647">
    <property type="entry name" value="HTH_TetR"/>
</dbReference>
<gene>
    <name evidence="6" type="ORF">SAMN02910451_02567</name>
</gene>
<dbReference type="PANTHER" id="PTHR43479">
    <property type="entry name" value="ACREF/ENVCD OPERON REPRESSOR-RELATED"/>
    <property type="match status" value="1"/>
</dbReference>
<evidence type="ECO:0000313" key="7">
    <source>
        <dbReference type="Proteomes" id="UP000183047"/>
    </source>
</evidence>
<feature type="DNA-binding region" description="H-T-H motif" evidence="4">
    <location>
        <begin position="31"/>
        <end position="50"/>
    </location>
</feature>
<dbReference type="SUPFAM" id="SSF46689">
    <property type="entry name" value="Homeodomain-like"/>
    <property type="match status" value="1"/>
</dbReference>
<dbReference type="InterPro" id="IPR049149">
    <property type="entry name" value="TetR/AcrR_C"/>
</dbReference>
<dbReference type="Pfam" id="PF21303">
    <property type="entry name" value="TetR_C_39"/>
    <property type="match status" value="1"/>
</dbReference>
<dbReference type="InterPro" id="IPR009057">
    <property type="entry name" value="Homeodomain-like_sf"/>
</dbReference>
<evidence type="ECO:0000259" key="5">
    <source>
        <dbReference type="PROSITE" id="PS50977"/>
    </source>
</evidence>